<proteinExistence type="predicted"/>
<gene>
    <name evidence="1" type="ORF">M408DRAFT_22270</name>
</gene>
<accession>A0A0C3B0F6</accession>
<dbReference type="Proteomes" id="UP000054097">
    <property type="component" value="Unassembled WGS sequence"/>
</dbReference>
<evidence type="ECO:0000313" key="1">
    <source>
        <dbReference type="EMBL" id="KIM30250.1"/>
    </source>
</evidence>
<protein>
    <submittedName>
        <fullName evidence="1">Uncharacterized protein</fullName>
    </submittedName>
</protein>
<reference evidence="1 2" key="1">
    <citation type="submission" date="2014-04" db="EMBL/GenBank/DDBJ databases">
        <authorList>
            <consortium name="DOE Joint Genome Institute"/>
            <person name="Kuo A."/>
            <person name="Zuccaro A."/>
            <person name="Kohler A."/>
            <person name="Nagy L.G."/>
            <person name="Floudas D."/>
            <person name="Copeland A."/>
            <person name="Barry K.W."/>
            <person name="Cichocki N."/>
            <person name="Veneault-Fourrey C."/>
            <person name="LaButti K."/>
            <person name="Lindquist E.A."/>
            <person name="Lipzen A."/>
            <person name="Lundell T."/>
            <person name="Morin E."/>
            <person name="Murat C."/>
            <person name="Sun H."/>
            <person name="Tunlid A."/>
            <person name="Henrissat B."/>
            <person name="Grigoriev I.V."/>
            <person name="Hibbett D.S."/>
            <person name="Martin F."/>
            <person name="Nordberg H.P."/>
            <person name="Cantor M.N."/>
            <person name="Hua S.X."/>
        </authorList>
    </citation>
    <scope>NUCLEOTIDE SEQUENCE [LARGE SCALE GENOMIC DNA]</scope>
    <source>
        <strain evidence="1 2">MAFF 305830</strain>
    </source>
</reference>
<evidence type="ECO:0000313" key="2">
    <source>
        <dbReference type="Proteomes" id="UP000054097"/>
    </source>
</evidence>
<dbReference type="AlphaFoldDB" id="A0A0C3B0F6"/>
<organism evidence="1 2">
    <name type="scientific">Serendipita vermifera MAFF 305830</name>
    <dbReference type="NCBI Taxonomy" id="933852"/>
    <lineage>
        <taxon>Eukaryota</taxon>
        <taxon>Fungi</taxon>
        <taxon>Dikarya</taxon>
        <taxon>Basidiomycota</taxon>
        <taxon>Agaricomycotina</taxon>
        <taxon>Agaricomycetes</taxon>
        <taxon>Sebacinales</taxon>
        <taxon>Serendipitaceae</taxon>
        <taxon>Serendipita</taxon>
    </lineage>
</organism>
<reference evidence="2" key="2">
    <citation type="submission" date="2015-01" db="EMBL/GenBank/DDBJ databases">
        <title>Evolutionary Origins and Diversification of the Mycorrhizal Mutualists.</title>
        <authorList>
            <consortium name="DOE Joint Genome Institute"/>
            <consortium name="Mycorrhizal Genomics Consortium"/>
            <person name="Kohler A."/>
            <person name="Kuo A."/>
            <person name="Nagy L.G."/>
            <person name="Floudas D."/>
            <person name="Copeland A."/>
            <person name="Barry K.W."/>
            <person name="Cichocki N."/>
            <person name="Veneault-Fourrey C."/>
            <person name="LaButti K."/>
            <person name="Lindquist E.A."/>
            <person name="Lipzen A."/>
            <person name="Lundell T."/>
            <person name="Morin E."/>
            <person name="Murat C."/>
            <person name="Riley R."/>
            <person name="Ohm R."/>
            <person name="Sun H."/>
            <person name="Tunlid A."/>
            <person name="Henrissat B."/>
            <person name="Grigoriev I.V."/>
            <person name="Hibbett D.S."/>
            <person name="Martin F."/>
        </authorList>
    </citation>
    <scope>NUCLEOTIDE SEQUENCE [LARGE SCALE GENOMIC DNA]</scope>
    <source>
        <strain evidence="2">MAFF 305830</strain>
    </source>
</reference>
<keyword evidence="2" id="KW-1185">Reference proteome</keyword>
<dbReference type="EMBL" id="KN824285">
    <property type="protein sequence ID" value="KIM30250.1"/>
    <property type="molecule type" value="Genomic_DNA"/>
</dbReference>
<sequence length="61" mass="6809">MRMYHDFPEATDIDHSKAQATYRSNPPFLTGTTLVDTIDGTGNTIQNAGSLSFTHPKRRVQ</sequence>
<dbReference type="HOGENOM" id="CLU_2924169_0_0_1"/>
<name>A0A0C3B0F6_SERVB</name>